<dbReference type="InterPro" id="IPR036513">
    <property type="entry name" value="STAS_dom_sf"/>
</dbReference>
<dbReference type="InterPro" id="IPR002645">
    <property type="entry name" value="STAS_dom"/>
</dbReference>
<name>A0ABW4AUB7_9ACTN</name>
<dbReference type="SUPFAM" id="SSF52091">
    <property type="entry name" value="SpoIIaa-like"/>
    <property type="match status" value="1"/>
</dbReference>
<gene>
    <name evidence="2" type="ORF">ACFQ5G_54125</name>
</gene>
<dbReference type="PANTHER" id="PTHR33495:SF2">
    <property type="entry name" value="ANTI-SIGMA FACTOR ANTAGONIST TM_1081-RELATED"/>
    <property type="match status" value="1"/>
</dbReference>
<evidence type="ECO:0000313" key="3">
    <source>
        <dbReference type="Proteomes" id="UP001597183"/>
    </source>
</evidence>
<dbReference type="EMBL" id="JBHTMK010000081">
    <property type="protein sequence ID" value="MFD1374326.1"/>
    <property type="molecule type" value="Genomic_DNA"/>
</dbReference>
<feature type="domain" description="STAS" evidence="1">
    <location>
        <begin position="13"/>
        <end position="121"/>
    </location>
</feature>
<keyword evidence="3" id="KW-1185">Reference proteome</keyword>
<dbReference type="RefSeq" id="WP_317795106.1">
    <property type="nucleotide sequence ID" value="NZ_AP028461.1"/>
</dbReference>
<dbReference type="Gene3D" id="3.30.750.24">
    <property type="entry name" value="STAS domain"/>
    <property type="match status" value="1"/>
</dbReference>
<sequence length="124" mass="13122">MGVVPLIDEHEVAQIVVRTLAGASVVRIVGDVDLAAAGQLRTALGQALVEHPWIIVDLRRVAAVDSVGLGVLIAAREAARRQSGDLLLAATPPFFRSVLQAARLETVFPTFDTVPQAMTFALAD</sequence>
<dbReference type="PROSITE" id="PS50801">
    <property type="entry name" value="STAS"/>
    <property type="match status" value="1"/>
</dbReference>
<dbReference type="PANTHER" id="PTHR33495">
    <property type="entry name" value="ANTI-SIGMA FACTOR ANTAGONIST TM_1081-RELATED-RELATED"/>
    <property type="match status" value="1"/>
</dbReference>
<dbReference type="CDD" id="cd07043">
    <property type="entry name" value="STAS_anti-anti-sigma_factors"/>
    <property type="match status" value="1"/>
</dbReference>
<accession>A0ABW4AUB7</accession>
<evidence type="ECO:0000313" key="2">
    <source>
        <dbReference type="EMBL" id="MFD1374326.1"/>
    </source>
</evidence>
<organism evidence="2 3">
    <name type="scientific">Actinoplanes sichuanensis</name>
    <dbReference type="NCBI Taxonomy" id="512349"/>
    <lineage>
        <taxon>Bacteria</taxon>
        <taxon>Bacillati</taxon>
        <taxon>Actinomycetota</taxon>
        <taxon>Actinomycetes</taxon>
        <taxon>Micromonosporales</taxon>
        <taxon>Micromonosporaceae</taxon>
        <taxon>Actinoplanes</taxon>
    </lineage>
</organism>
<evidence type="ECO:0000259" key="1">
    <source>
        <dbReference type="PROSITE" id="PS50801"/>
    </source>
</evidence>
<reference evidence="3" key="1">
    <citation type="journal article" date="2019" name="Int. J. Syst. Evol. Microbiol.">
        <title>The Global Catalogue of Microorganisms (GCM) 10K type strain sequencing project: providing services to taxonomists for standard genome sequencing and annotation.</title>
        <authorList>
            <consortium name="The Broad Institute Genomics Platform"/>
            <consortium name="The Broad Institute Genome Sequencing Center for Infectious Disease"/>
            <person name="Wu L."/>
            <person name="Ma J."/>
        </authorList>
    </citation>
    <scope>NUCLEOTIDE SEQUENCE [LARGE SCALE GENOMIC DNA]</scope>
    <source>
        <strain evidence="3">CCM 7526</strain>
    </source>
</reference>
<dbReference type="Pfam" id="PF01740">
    <property type="entry name" value="STAS"/>
    <property type="match status" value="1"/>
</dbReference>
<proteinExistence type="predicted"/>
<dbReference type="Proteomes" id="UP001597183">
    <property type="component" value="Unassembled WGS sequence"/>
</dbReference>
<protein>
    <submittedName>
        <fullName evidence="2">STAS domain-containing protein</fullName>
    </submittedName>
</protein>
<comment type="caution">
    <text evidence="2">The sequence shown here is derived from an EMBL/GenBank/DDBJ whole genome shotgun (WGS) entry which is preliminary data.</text>
</comment>